<evidence type="ECO:0000313" key="3">
    <source>
        <dbReference type="EMBL" id="TKV83155.1"/>
    </source>
</evidence>
<protein>
    <submittedName>
        <fullName evidence="3">Pilus assembly protein</fullName>
    </submittedName>
</protein>
<comment type="caution">
    <text evidence="3">The sequence shown here is derived from an EMBL/GenBank/DDBJ whole genome shotgun (WGS) entry which is preliminary data.</text>
</comment>
<keyword evidence="1" id="KW-1133">Transmembrane helix</keyword>
<dbReference type="Proteomes" id="UP000305095">
    <property type="component" value="Unassembled WGS sequence"/>
</dbReference>
<evidence type="ECO:0000313" key="4">
    <source>
        <dbReference type="Proteomes" id="UP000305095"/>
    </source>
</evidence>
<organism evidence="3 4">
    <name type="scientific">Bradyrhizobium elkanii</name>
    <dbReference type="NCBI Taxonomy" id="29448"/>
    <lineage>
        <taxon>Bacteria</taxon>
        <taxon>Pseudomonadati</taxon>
        <taxon>Pseudomonadota</taxon>
        <taxon>Alphaproteobacteria</taxon>
        <taxon>Hyphomicrobiales</taxon>
        <taxon>Nitrobacteraceae</taxon>
        <taxon>Bradyrhizobium</taxon>
    </lineage>
</organism>
<evidence type="ECO:0000256" key="1">
    <source>
        <dbReference type="SAM" id="Phobius"/>
    </source>
</evidence>
<proteinExistence type="predicted"/>
<keyword evidence="1" id="KW-0812">Transmembrane</keyword>
<evidence type="ECO:0000259" key="2">
    <source>
        <dbReference type="Pfam" id="PF07811"/>
    </source>
</evidence>
<gene>
    <name evidence="3" type="ORF">FDV58_02610</name>
</gene>
<dbReference type="AlphaFoldDB" id="A0A4V6CY62"/>
<accession>A0A4V6CY62</accession>
<keyword evidence="1" id="KW-0472">Membrane</keyword>
<feature type="domain" description="TadE-like" evidence="2">
    <location>
        <begin position="27"/>
        <end position="67"/>
    </location>
</feature>
<feature type="transmembrane region" description="Helical" evidence="1">
    <location>
        <begin position="39"/>
        <end position="56"/>
    </location>
</feature>
<name>A0A4V6CY62_BRAEL</name>
<sequence length="215" mass="22861">MLMSNVMKTRAAALLRSVAALCNDRRGLAAVEFAFVLPLMLVLFFGTVEFSSGVAVDRKVTLMARAASDLTSQSTQVVDADLQNFFSASVGIMTPYDPTPTKVTLSEIYVDASKVARIQWSKAGVMAAGATQATLTASSRSQGDVVTSVVPAALLVAGTYLIFSEVSYKYVPTVGYVMAKSGINLTDVAFTRPRQSVCVFYAPTSATMPTTCSTY</sequence>
<dbReference type="EMBL" id="SZZP01000002">
    <property type="protein sequence ID" value="TKV83155.1"/>
    <property type="molecule type" value="Genomic_DNA"/>
</dbReference>
<dbReference type="InterPro" id="IPR012495">
    <property type="entry name" value="TadE-like_dom"/>
</dbReference>
<reference evidence="3 4" key="1">
    <citation type="submission" date="2019-05" db="EMBL/GenBank/DDBJ databases">
        <title>Draft Genome of Bradyrhizobium elkanii strain SEMIA 938, Used in Commercial Inoculants for Lupinus spp. in Brazil.</title>
        <authorList>
            <person name="Hungria M."/>
            <person name="Delamuta J.R.M."/>
            <person name="Ribeiro R.A."/>
            <person name="Nogueira M.A."/>
        </authorList>
    </citation>
    <scope>NUCLEOTIDE SEQUENCE [LARGE SCALE GENOMIC DNA]</scope>
    <source>
        <strain evidence="3 4">Semia 938</strain>
    </source>
</reference>
<dbReference type="Pfam" id="PF07811">
    <property type="entry name" value="TadE"/>
    <property type="match status" value="1"/>
</dbReference>